<keyword evidence="11" id="KW-1185">Reference proteome</keyword>
<dbReference type="EMBL" id="AP022871">
    <property type="protein sequence ID" value="BCB84578.1"/>
    <property type="molecule type" value="Genomic_DNA"/>
</dbReference>
<dbReference type="PROSITE" id="PS00072">
    <property type="entry name" value="ACYL_COA_DH_1"/>
    <property type="match status" value="1"/>
</dbReference>
<evidence type="ECO:0000256" key="3">
    <source>
        <dbReference type="ARBA" id="ARBA00022630"/>
    </source>
</evidence>
<dbReference type="InterPro" id="IPR036250">
    <property type="entry name" value="AcylCo_DH-like_C"/>
</dbReference>
<dbReference type="KEGG" id="psuu:Psuf_018910"/>
<evidence type="ECO:0000259" key="7">
    <source>
        <dbReference type="Pfam" id="PF00441"/>
    </source>
</evidence>
<gene>
    <name evidence="10" type="ORF">Psuf_018910</name>
</gene>
<evidence type="ECO:0000256" key="6">
    <source>
        <dbReference type="RuleBase" id="RU362125"/>
    </source>
</evidence>
<accession>A0A6F8YF25</accession>
<dbReference type="Gene3D" id="1.20.140.10">
    <property type="entry name" value="Butyryl-CoA Dehydrogenase, subunit A, domain 3"/>
    <property type="match status" value="1"/>
</dbReference>
<dbReference type="Pfam" id="PF02771">
    <property type="entry name" value="Acyl-CoA_dh_N"/>
    <property type="match status" value="1"/>
</dbReference>
<dbReference type="InterPro" id="IPR009100">
    <property type="entry name" value="AcylCoA_DH/oxidase_NM_dom_sf"/>
</dbReference>
<evidence type="ECO:0000256" key="5">
    <source>
        <dbReference type="ARBA" id="ARBA00023002"/>
    </source>
</evidence>
<sequence length="381" mass="40904">MDFGPNAEQAAFQDSVRRFATSCLNDDLVGRDRAGTFDRSSWERCASFGLQGLPVPREYGGQGADLLTTALAMEALGEGCWDGGLIFSLNAQLWSATMPLVEYGDDKQKDTYLPGMCDGSLIAAHAVTEPEAGSDAMALTTSARLDGDSYVLNGTKQFITNASVADLFIVFATLDRALGWAGLTAFLIPKGTPGLTTSQASDKMGLRTSPLGEVTLTDCRVSVDEVLGAPGAGMAVFEHAMLLERAGIMAAAVGAMQRRLDECVAYTSRRRQFGRPIAGFQAVSHTLADMKVRLEAGRLLARRAAWLADRGELDAMDASVVKLYLSEAYLQSSLDTLQLHGGYGYMAEAGLERDVRDAIGARIYSGTSQMQRTIIADRLLR</sequence>
<dbReference type="PANTHER" id="PTHR43884:SF12">
    <property type="entry name" value="ISOVALERYL-COA DEHYDROGENASE, MITOCHONDRIAL-RELATED"/>
    <property type="match status" value="1"/>
</dbReference>
<comment type="similarity">
    <text evidence="2 6">Belongs to the acyl-CoA dehydrogenase family.</text>
</comment>
<dbReference type="Gene3D" id="1.10.540.10">
    <property type="entry name" value="Acyl-CoA dehydrogenase/oxidase, N-terminal domain"/>
    <property type="match status" value="1"/>
</dbReference>
<dbReference type="Gene3D" id="2.40.110.10">
    <property type="entry name" value="Butyryl-CoA Dehydrogenase, subunit A, domain 2"/>
    <property type="match status" value="1"/>
</dbReference>
<dbReference type="Pfam" id="PF00441">
    <property type="entry name" value="Acyl-CoA_dh_1"/>
    <property type="match status" value="1"/>
</dbReference>
<proteinExistence type="inferred from homology"/>
<dbReference type="Proteomes" id="UP000503011">
    <property type="component" value="Chromosome"/>
</dbReference>
<dbReference type="AlphaFoldDB" id="A0A6F8YF25"/>
<name>A0A6F8YF25_9ACTN</name>
<evidence type="ECO:0000256" key="2">
    <source>
        <dbReference type="ARBA" id="ARBA00009347"/>
    </source>
</evidence>
<organism evidence="10 11">
    <name type="scientific">Phytohabitans suffuscus</name>
    <dbReference type="NCBI Taxonomy" id="624315"/>
    <lineage>
        <taxon>Bacteria</taxon>
        <taxon>Bacillati</taxon>
        <taxon>Actinomycetota</taxon>
        <taxon>Actinomycetes</taxon>
        <taxon>Micromonosporales</taxon>
        <taxon>Micromonosporaceae</taxon>
    </lineage>
</organism>
<comment type="cofactor">
    <cofactor evidence="1 6">
        <name>FAD</name>
        <dbReference type="ChEBI" id="CHEBI:57692"/>
    </cofactor>
</comment>
<keyword evidence="5 6" id="KW-0560">Oxidoreductase</keyword>
<reference evidence="10 11" key="2">
    <citation type="submission" date="2020-03" db="EMBL/GenBank/DDBJ databases">
        <authorList>
            <person name="Ichikawa N."/>
            <person name="Kimura A."/>
            <person name="Kitahashi Y."/>
            <person name="Uohara A."/>
        </authorList>
    </citation>
    <scope>NUCLEOTIDE SEQUENCE [LARGE SCALE GENOMIC DNA]</scope>
    <source>
        <strain evidence="10 11">NBRC 105367</strain>
    </source>
</reference>
<dbReference type="FunFam" id="2.40.110.10:FF:000002">
    <property type="entry name" value="Acyl-CoA dehydrogenase fadE12"/>
    <property type="match status" value="1"/>
</dbReference>
<dbReference type="Pfam" id="PF02770">
    <property type="entry name" value="Acyl-CoA_dh_M"/>
    <property type="match status" value="1"/>
</dbReference>
<dbReference type="InterPro" id="IPR006089">
    <property type="entry name" value="Acyl-CoA_DH_CS"/>
</dbReference>
<dbReference type="GO" id="GO:0003995">
    <property type="term" value="F:acyl-CoA dehydrogenase activity"/>
    <property type="evidence" value="ECO:0007669"/>
    <property type="project" value="InterPro"/>
</dbReference>
<evidence type="ECO:0000256" key="1">
    <source>
        <dbReference type="ARBA" id="ARBA00001974"/>
    </source>
</evidence>
<evidence type="ECO:0000259" key="9">
    <source>
        <dbReference type="Pfam" id="PF02771"/>
    </source>
</evidence>
<dbReference type="PANTHER" id="PTHR43884">
    <property type="entry name" value="ACYL-COA DEHYDROGENASE"/>
    <property type="match status" value="1"/>
</dbReference>
<protein>
    <submittedName>
        <fullName evidence="10">Acyl-CoA dehydrogenase</fullName>
    </submittedName>
</protein>
<feature type="domain" description="Acyl-CoA dehydrogenase/oxidase N-terminal" evidence="9">
    <location>
        <begin position="7"/>
        <end position="119"/>
    </location>
</feature>
<feature type="domain" description="Acyl-CoA oxidase/dehydrogenase middle" evidence="8">
    <location>
        <begin position="124"/>
        <end position="219"/>
    </location>
</feature>
<dbReference type="InterPro" id="IPR046373">
    <property type="entry name" value="Acyl-CoA_Oxase/DH_mid-dom_sf"/>
</dbReference>
<dbReference type="SUPFAM" id="SSF56645">
    <property type="entry name" value="Acyl-CoA dehydrogenase NM domain-like"/>
    <property type="match status" value="1"/>
</dbReference>
<dbReference type="PROSITE" id="PS00073">
    <property type="entry name" value="ACYL_COA_DH_2"/>
    <property type="match status" value="1"/>
</dbReference>
<dbReference type="InterPro" id="IPR009075">
    <property type="entry name" value="AcylCo_DH/oxidase_C"/>
</dbReference>
<evidence type="ECO:0000313" key="11">
    <source>
        <dbReference type="Proteomes" id="UP000503011"/>
    </source>
</evidence>
<dbReference type="InterPro" id="IPR013786">
    <property type="entry name" value="AcylCoA_DH/ox_N"/>
</dbReference>
<reference evidence="10 11" key="1">
    <citation type="submission" date="2020-03" db="EMBL/GenBank/DDBJ databases">
        <title>Whole genome shotgun sequence of Phytohabitans suffuscus NBRC 105367.</title>
        <authorList>
            <person name="Komaki H."/>
            <person name="Tamura T."/>
        </authorList>
    </citation>
    <scope>NUCLEOTIDE SEQUENCE [LARGE SCALE GENOMIC DNA]</scope>
    <source>
        <strain evidence="10 11">NBRC 105367</strain>
    </source>
</reference>
<dbReference type="InterPro" id="IPR006091">
    <property type="entry name" value="Acyl-CoA_Oxase/DH_mid-dom"/>
</dbReference>
<dbReference type="GO" id="GO:0050660">
    <property type="term" value="F:flavin adenine dinucleotide binding"/>
    <property type="evidence" value="ECO:0007669"/>
    <property type="project" value="InterPro"/>
</dbReference>
<evidence type="ECO:0000313" key="10">
    <source>
        <dbReference type="EMBL" id="BCB84578.1"/>
    </source>
</evidence>
<dbReference type="InterPro" id="IPR037069">
    <property type="entry name" value="AcylCoA_DH/ox_N_sf"/>
</dbReference>
<keyword evidence="3 6" id="KW-0285">Flavoprotein</keyword>
<dbReference type="RefSeq" id="WP_173155808.1">
    <property type="nucleotide sequence ID" value="NZ_AP022871.1"/>
</dbReference>
<feature type="domain" description="Acyl-CoA dehydrogenase/oxidase C-terminal" evidence="7">
    <location>
        <begin position="231"/>
        <end position="380"/>
    </location>
</feature>
<dbReference type="SUPFAM" id="SSF47203">
    <property type="entry name" value="Acyl-CoA dehydrogenase C-terminal domain-like"/>
    <property type="match status" value="1"/>
</dbReference>
<evidence type="ECO:0000259" key="8">
    <source>
        <dbReference type="Pfam" id="PF02770"/>
    </source>
</evidence>
<evidence type="ECO:0000256" key="4">
    <source>
        <dbReference type="ARBA" id="ARBA00022827"/>
    </source>
</evidence>
<dbReference type="FunFam" id="1.20.140.10:FF:000001">
    <property type="entry name" value="Acyl-CoA dehydrogenase"/>
    <property type="match status" value="1"/>
</dbReference>
<keyword evidence="4 6" id="KW-0274">FAD</keyword>